<dbReference type="OrthoDB" id="10601562at2759"/>
<feature type="region of interest" description="Disordered" evidence="1">
    <location>
        <begin position="233"/>
        <end position="263"/>
    </location>
</feature>
<reference evidence="2" key="1">
    <citation type="submission" date="2010-05" db="EMBL/GenBank/DDBJ databases">
        <title>The Genome Sequence of Magnaporthe poae strain ATCC 64411.</title>
        <authorList>
            <consortium name="The Broad Institute Genome Sequencing Platform"/>
            <consortium name="Broad Institute Genome Sequencing Center for Infectious Disease"/>
            <person name="Ma L.-J."/>
            <person name="Dead R."/>
            <person name="Young S."/>
            <person name="Zeng Q."/>
            <person name="Koehrsen M."/>
            <person name="Alvarado L."/>
            <person name="Berlin A."/>
            <person name="Chapman S.B."/>
            <person name="Chen Z."/>
            <person name="Freedman E."/>
            <person name="Gellesch M."/>
            <person name="Goldberg J."/>
            <person name="Griggs A."/>
            <person name="Gujja S."/>
            <person name="Heilman E.R."/>
            <person name="Heiman D."/>
            <person name="Hepburn T."/>
            <person name="Howarth C."/>
            <person name="Jen D."/>
            <person name="Larson L."/>
            <person name="Mehta T."/>
            <person name="Neiman D."/>
            <person name="Pearson M."/>
            <person name="Roberts A."/>
            <person name="Saif S."/>
            <person name="Shea T."/>
            <person name="Shenoy N."/>
            <person name="Sisk P."/>
            <person name="Stolte C."/>
            <person name="Sykes S."/>
            <person name="Walk T."/>
            <person name="White J."/>
            <person name="Yandava C."/>
            <person name="Haas B."/>
            <person name="Nusbaum C."/>
            <person name="Birren B."/>
        </authorList>
    </citation>
    <scope>NUCLEOTIDE SEQUENCE</scope>
    <source>
        <strain evidence="2">ATCC 64411</strain>
    </source>
</reference>
<reference evidence="2" key="3">
    <citation type="submission" date="2011-03" db="EMBL/GenBank/DDBJ databases">
        <title>Annotation of Magnaporthe poae ATCC 64411.</title>
        <authorList>
            <person name="Ma L.-J."/>
            <person name="Dead R."/>
            <person name="Young S.K."/>
            <person name="Zeng Q."/>
            <person name="Gargeya S."/>
            <person name="Fitzgerald M."/>
            <person name="Haas B."/>
            <person name="Abouelleil A."/>
            <person name="Alvarado L."/>
            <person name="Arachchi H.M."/>
            <person name="Berlin A."/>
            <person name="Brown A."/>
            <person name="Chapman S.B."/>
            <person name="Chen Z."/>
            <person name="Dunbar C."/>
            <person name="Freedman E."/>
            <person name="Gearin G."/>
            <person name="Gellesch M."/>
            <person name="Goldberg J."/>
            <person name="Griggs A."/>
            <person name="Gujja S."/>
            <person name="Heiman D."/>
            <person name="Howarth C."/>
            <person name="Larson L."/>
            <person name="Lui A."/>
            <person name="MacDonald P.J.P."/>
            <person name="Mehta T."/>
            <person name="Montmayeur A."/>
            <person name="Murphy C."/>
            <person name="Neiman D."/>
            <person name="Pearson M."/>
            <person name="Priest M."/>
            <person name="Roberts A."/>
            <person name="Saif S."/>
            <person name="Shea T."/>
            <person name="Shenoy N."/>
            <person name="Sisk P."/>
            <person name="Stolte C."/>
            <person name="Sykes S."/>
            <person name="Yandava C."/>
            <person name="Wortman J."/>
            <person name="Nusbaum C."/>
            <person name="Birren B."/>
        </authorList>
    </citation>
    <scope>NUCLEOTIDE SEQUENCE</scope>
    <source>
        <strain evidence="2">ATCC 64411</strain>
    </source>
</reference>
<gene>
    <name evidence="2" type="ORF">MAPG_06258</name>
</gene>
<dbReference type="EMBL" id="GL876970">
    <property type="protein sequence ID" value="KLU87257.1"/>
    <property type="molecule type" value="Genomic_DNA"/>
</dbReference>
<dbReference type="EnsemblFungi" id="MAPG_06258T0">
    <property type="protein sequence ID" value="MAPG_06258T0"/>
    <property type="gene ID" value="MAPG_06258"/>
</dbReference>
<accession>A0A0C4E1J4</accession>
<dbReference type="Proteomes" id="UP000011715">
    <property type="component" value="Unassembled WGS sequence"/>
</dbReference>
<organism evidence="3 4">
    <name type="scientific">Magnaporthiopsis poae (strain ATCC 64411 / 73-15)</name>
    <name type="common">Kentucky bluegrass fungus</name>
    <name type="synonym">Magnaporthe poae</name>
    <dbReference type="NCBI Taxonomy" id="644358"/>
    <lineage>
        <taxon>Eukaryota</taxon>
        <taxon>Fungi</taxon>
        <taxon>Dikarya</taxon>
        <taxon>Ascomycota</taxon>
        <taxon>Pezizomycotina</taxon>
        <taxon>Sordariomycetes</taxon>
        <taxon>Sordariomycetidae</taxon>
        <taxon>Magnaporthales</taxon>
        <taxon>Magnaporthaceae</taxon>
        <taxon>Magnaporthiopsis</taxon>
    </lineage>
</organism>
<reference evidence="3" key="5">
    <citation type="submission" date="2015-06" db="UniProtKB">
        <authorList>
            <consortium name="EnsemblFungi"/>
        </authorList>
    </citation>
    <scope>IDENTIFICATION</scope>
    <source>
        <strain evidence="3">ATCC 64411</strain>
    </source>
</reference>
<name>A0A0C4E1J4_MAGP6</name>
<evidence type="ECO:0000313" key="4">
    <source>
        <dbReference type="Proteomes" id="UP000011715"/>
    </source>
</evidence>
<proteinExistence type="predicted"/>
<dbReference type="eggNOG" id="ENOG502T6EY">
    <property type="taxonomic scope" value="Eukaryota"/>
</dbReference>
<dbReference type="EMBL" id="ADBL01001503">
    <property type="status" value="NOT_ANNOTATED_CDS"/>
    <property type="molecule type" value="Genomic_DNA"/>
</dbReference>
<sequence length="302" mass="33593">MPRSKSWGCGLYTASFFADWMQMSQAGTMISAVDSAVAQPIQNFGMDEITPDTLDDGIDYEEDNVPEQLTTSVNQASTSIGCSLDQRFQSSALAAAATRTPINAVPYLAASVASLEWKVHHQRKVHNLVQRGFAINQQCLLDDTEDLQGEVPILRERINKLETELGSTRGDLNACIEAIRELRLEVIALRSAQVCTFHHFQPPHSAHLVLMSMRLPCCPISISLVQLITFSSPNGSRHPSRSESETRSRSGKRWKKQDACGRPQRCPSWPAAFDTFHFHGVVTGLVAGRFYSTCHQRCMRTQ</sequence>
<evidence type="ECO:0000313" key="3">
    <source>
        <dbReference type="EnsemblFungi" id="MAPG_06258T0"/>
    </source>
</evidence>
<reference evidence="3" key="4">
    <citation type="journal article" date="2015" name="G3 (Bethesda)">
        <title>Genome sequences of three phytopathogenic species of the Magnaporthaceae family of fungi.</title>
        <authorList>
            <person name="Okagaki L.H."/>
            <person name="Nunes C.C."/>
            <person name="Sailsbery J."/>
            <person name="Clay B."/>
            <person name="Brown D."/>
            <person name="John T."/>
            <person name="Oh Y."/>
            <person name="Young N."/>
            <person name="Fitzgerald M."/>
            <person name="Haas B.J."/>
            <person name="Zeng Q."/>
            <person name="Young S."/>
            <person name="Adiconis X."/>
            <person name="Fan L."/>
            <person name="Levin J.Z."/>
            <person name="Mitchell T.K."/>
            <person name="Okubara P.A."/>
            <person name="Farman M.L."/>
            <person name="Kohn L.M."/>
            <person name="Birren B."/>
            <person name="Ma L.-J."/>
            <person name="Dean R.A."/>
        </authorList>
    </citation>
    <scope>NUCLEOTIDE SEQUENCE</scope>
    <source>
        <strain evidence="3">ATCC 64411 / 73-15</strain>
    </source>
</reference>
<protein>
    <submittedName>
        <fullName evidence="2 3">Uncharacterized protein</fullName>
    </submittedName>
</protein>
<evidence type="ECO:0000313" key="2">
    <source>
        <dbReference type="EMBL" id="KLU87257.1"/>
    </source>
</evidence>
<reference evidence="4" key="2">
    <citation type="submission" date="2010-05" db="EMBL/GenBank/DDBJ databases">
        <title>The genome sequence of Magnaporthe poae strain ATCC 64411.</title>
        <authorList>
            <person name="Ma L.-J."/>
            <person name="Dead R."/>
            <person name="Young S."/>
            <person name="Zeng Q."/>
            <person name="Koehrsen M."/>
            <person name="Alvarado L."/>
            <person name="Berlin A."/>
            <person name="Chapman S.B."/>
            <person name="Chen Z."/>
            <person name="Freedman E."/>
            <person name="Gellesch M."/>
            <person name="Goldberg J."/>
            <person name="Griggs A."/>
            <person name="Gujja S."/>
            <person name="Heilman E.R."/>
            <person name="Heiman D."/>
            <person name="Hepburn T."/>
            <person name="Howarth C."/>
            <person name="Jen D."/>
            <person name="Larson L."/>
            <person name="Mehta T."/>
            <person name="Neiman D."/>
            <person name="Pearson M."/>
            <person name="Roberts A."/>
            <person name="Saif S."/>
            <person name="Shea T."/>
            <person name="Shenoy N."/>
            <person name="Sisk P."/>
            <person name="Stolte C."/>
            <person name="Sykes S."/>
            <person name="Walk T."/>
            <person name="White J."/>
            <person name="Yandava C."/>
            <person name="Haas B."/>
            <person name="Nusbaum C."/>
            <person name="Birren B."/>
        </authorList>
    </citation>
    <scope>NUCLEOTIDE SEQUENCE [LARGE SCALE GENOMIC DNA]</scope>
    <source>
        <strain evidence="4">ATCC 64411 / 73-15</strain>
    </source>
</reference>
<keyword evidence="4" id="KW-1185">Reference proteome</keyword>
<dbReference type="VEuPathDB" id="FungiDB:MAPG_06258"/>
<evidence type="ECO:0000256" key="1">
    <source>
        <dbReference type="SAM" id="MobiDB-lite"/>
    </source>
</evidence>
<dbReference type="AlphaFoldDB" id="A0A0C4E1J4"/>